<feature type="compositionally biased region" description="Basic and acidic residues" evidence="1">
    <location>
        <begin position="117"/>
        <end position="128"/>
    </location>
</feature>
<dbReference type="InterPro" id="IPR045998">
    <property type="entry name" value="DUF5954"/>
</dbReference>
<gene>
    <name evidence="2" type="ORF">OG814_00020</name>
    <name evidence="3" type="ORF">OG814_41310</name>
</gene>
<evidence type="ECO:0000313" key="4">
    <source>
        <dbReference type="Proteomes" id="UP001622594"/>
    </source>
</evidence>
<sequence length="403" mass="43908">MGVSWYALTEPVSASQRHSALAVRGPLFGVAAQDGDRDGGRRWRVVVEVTHGCPQQARDVLNSQLWFRAKDQAKTRQERRALLAAVARLEKESVDELTVLGVRYRVVRAEEYAAVDEHGGIETPRPTDPEPLTPDWSPGARSPRVDDGLVLDPDAPLSPLQAAERVALRPLAYSGTSFPGPVLADSARAVESHPDVLLMSAAFLIVERSGNGPWSPGSGLQATAHDARRTLDFALTWMEPRTRGLIPYDADNTVDARRPPTGTTDAAAAELRELAEAADRLRAGRCDQVEAHGTVYRIARSRRLLRWGPDGPESPRLSATASSGVWHRFRDESTLSDARRVAPWLTRAVSPCAPPTARDGGPLGYFERVQIWLALRIGRAQSDCLEVWGGLAWADSCAAQSLS</sequence>
<name>A0ABZ1LPA8_9ACTN</name>
<evidence type="ECO:0000313" key="2">
    <source>
        <dbReference type="EMBL" id="WTR75243.1"/>
    </source>
</evidence>
<dbReference type="Pfam" id="PF19379">
    <property type="entry name" value="DUF5954"/>
    <property type="match status" value="1"/>
</dbReference>
<keyword evidence="4" id="KW-1185">Reference proteome</keyword>
<dbReference type="Proteomes" id="UP001622594">
    <property type="component" value="Chromosome"/>
</dbReference>
<accession>A0ABZ1LPA8</accession>
<protein>
    <submittedName>
        <fullName evidence="2">DUF5954 family protein</fullName>
    </submittedName>
</protein>
<feature type="region of interest" description="Disordered" evidence="1">
    <location>
        <begin position="117"/>
        <end position="152"/>
    </location>
</feature>
<evidence type="ECO:0000256" key="1">
    <source>
        <dbReference type="SAM" id="MobiDB-lite"/>
    </source>
</evidence>
<organism evidence="2 4">
    <name type="scientific">Streptomyces zaomyceticus</name>
    <dbReference type="NCBI Taxonomy" id="68286"/>
    <lineage>
        <taxon>Bacteria</taxon>
        <taxon>Bacillati</taxon>
        <taxon>Actinomycetota</taxon>
        <taxon>Actinomycetes</taxon>
        <taxon>Kitasatosporales</taxon>
        <taxon>Streptomycetaceae</taxon>
        <taxon>Streptomyces</taxon>
    </lineage>
</organism>
<proteinExistence type="predicted"/>
<reference evidence="2 4" key="1">
    <citation type="submission" date="2022-10" db="EMBL/GenBank/DDBJ databases">
        <title>The complete genomes of actinobacterial strains from the NBC collection.</title>
        <authorList>
            <person name="Joergensen T.S."/>
            <person name="Alvarez Arevalo M."/>
            <person name="Sterndorff E.B."/>
            <person name="Faurdal D."/>
            <person name="Vuksanovic O."/>
            <person name="Mourched A.-S."/>
            <person name="Charusanti P."/>
            <person name="Shaw S."/>
            <person name="Blin K."/>
            <person name="Weber T."/>
        </authorList>
    </citation>
    <scope>NUCLEOTIDE SEQUENCE [LARGE SCALE GENOMIC DNA]</scope>
    <source>
        <strain evidence="2 4">NBC_00123</strain>
    </source>
</reference>
<dbReference type="EMBL" id="CP108188">
    <property type="protein sequence ID" value="WTR75715.1"/>
    <property type="molecule type" value="Genomic_DNA"/>
</dbReference>
<evidence type="ECO:0000313" key="3">
    <source>
        <dbReference type="EMBL" id="WTR75715.1"/>
    </source>
</evidence>
<dbReference type="EMBL" id="CP108188">
    <property type="protein sequence ID" value="WTR75243.1"/>
    <property type="molecule type" value="Genomic_DNA"/>
</dbReference>